<protein>
    <recommendedName>
        <fullName evidence="3">Peptidase S24-like</fullName>
    </recommendedName>
</protein>
<organism evidence="1 2">
    <name type="scientific">Marinobacterium lutimaris</name>
    <dbReference type="NCBI Taxonomy" id="568106"/>
    <lineage>
        <taxon>Bacteria</taxon>
        <taxon>Pseudomonadati</taxon>
        <taxon>Pseudomonadota</taxon>
        <taxon>Gammaproteobacteria</taxon>
        <taxon>Oceanospirillales</taxon>
        <taxon>Oceanospirillaceae</taxon>
        <taxon>Marinobacterium</taxon>
    </lineage>
</organism>
<sequence>MEEVRNPPVLRLSLDDMVQAGVNPVSAREHRVVNGCTGVPVGAWVGVDAADQTPVPGDMYLIFRGCQHQVRYLWPEGSGYRLGRAPRDPTLWADGADVAVLGRVFWVGYVRQIPVKTTLAHVETGS</sequence>
<proteinExistence type="predicted"/>
<evidence type="ECO:0000313" key="1">
    <source>
        <dbReference type="EMBL" id="SEG14761.1"/>
    </source>
</evidence>
<gene>
    <name evidence="1" type="ORF">SAMN05444390_1011491</name>
</gene>
<accession>A0A1H5XSQ9</accession>
<evidence type="ECO:0008006" key="3">
    <source>
        <dbReference type="Google" id="ProtNLM"/>
    </source>
</evidence>
<keyword evidence="2" id="KW-1185">Reference proteome</keyword>
<dbReference type="EMBL" id="FNVQ01000001">
    <property type="protein sequence ID" value="SEG14761.1"/>
    <property type="molecule type" value="Genomic_DNA"/>
</dbReference>
<name>A0A1H5XSQ9_9GAMM</name>
<dbReference type="RefSeq" id="WP_104002392.1">
    <property type="nucleotide sequence ID" value="NZ_FNVQ01000001.1"/>
</dbReference>
<reference evidence="1 2" key="1">
    <citation type="submission" date="2016-10" db="EMBL/GenBank/DDBJ databases">
        <authorList>
            <person name="de Groot N.N."/>
        </authorList>
    </citation>
    <scope>NUCLEOTIDE SEQUENCE [LARGE SCALE GENOMIC DNA]</scope>
    <source>
        <strain evidence="1 2">DSM 22012</strain>
    </source>
</reference>
<evidence type="ECO:0000313" key="2">
    <source>
        <dbReference type="Proteomes" id="UP000236745"/>
    </source>
</evidence>
<dbReference type="Proteomes" id="UP000236745">
    <property type="component" value="Unassembled WGS sequence"/>
</dbReference>
<dbReference type="AlphaFoldDB" id="A0A1H5XSQ9"/>